<keyword evidence="3" id="KW-1185">Reference proteome</keyword>
<keyword evidence="1" id="KW-0472">Membrane</keyword>
<dbReference type="Gene3D" id="3.30.2030.10">
    <property type="entry name" value="YwmB-like"/>
    <property type="match status" value="1"/>
</dbReference>
<evidence type="ECO:0000313" key="2">
    <source>
        <dbReference type="EMBL" id="TCS83388.1"/>
    </source>
</evidence>
<dbReference type="Proteomes" id="UP000295788">
    <property type="component" value="Unassembled WGS sequence"/>
</dbReference>
<proteinExistence type="predicted"/>
<organism evidence="2 3">
    <name type="scientific">Tepidibacillus fermentans</name>
    <dbReference type="NCBI Taxonomy" id="1281767"/>
    <lineage>
        <taxon>Bacteria</taxon>
        <taxon>Bacillati</taxon>
        <taxon>Bacillota</taxon>
        <taxon>Bacilli</taxon>
        <taxon>Bacillales</taxon>
        <taxon>Bacillaceae</taxon>
        <taxon>Tepidibacillus</taxon>
    </lineage>
</organism>
<accession>A0A4R3KIM4</accession>
<name>A0A4R3KIM4_9BACI</name>
<dbReference type="OrthoDB" id="2374820at2"/>
<reference evidence="2 3" key="1">
    <citation type="submission" date="2019-03" db="EMBL/GenBank/DDBJ databases">
        <title>Genomic Encyclopedia of Type Strains, Phase IV (KMG-IV): sequencing the most valuable type-strain genomes for metagenomic binning, comparative biology and taxonomic classification.</title>
        <authorList>
            <person name="Goeker M."/>
        </authorList>
    </citation>
    <scope>NUCLEOTIDE SEQUENCE [LARGE SCALE GENOMIC DNA]</scope>
    <source>
        <strain evidence="2 3">DSM 23802</strain>
    </source>
</reference>
<keyword evidence="1" id="KW-1133">Transmembrane helix</keyword>
<dbReference type="InterPro" id="IPR014794">
    <property type="entry name" value="DUF1779"/>
</dbReference>
<dbReference type="EMBL" id="SMAB01000005">
    <property type="protein sequence ID" value="TCS83388.1"/>
    <property type="molecule type" value="Genomic_DNA"/>
</dbReference>
<evidence type="ECO:0000313" key="3">
    <source>
        <dbReference type="Proteomes" id="UP000295788"/>
    </source>
</evidence>
<protein>
    <submittedName>
        <fullName evidence="2">TATA-box binding protein</fullName>
    </submittedName>
</protein>
<dbReference type="Gene3D" id="3.30.360.40">
    <property type="entry name" value="YwmB-like"/>
    <property type="match status" value="1"/>
</dbReference>
<feature type="transmembrane region" description="Helical" evidence="1">
    <location>
        <begin position="7"/>
        <end position="24"/>
    </location>
</feature>
<sequence>MIKKKHLGYMILISILFLLGMTVPNNNKNDLQLLLNGFQQTKAELKQYSFHVGIPYQPLKEEQLFTKGKELSQIFHLPVGKVESFDQQPFYASKGTWENGTEIELQLKNINQNTNTYLVIKVTGNRSFQELEQDYQTFNKLLQMAHINPKINTCVQGEISDKLNNAEQYQLIQKVLKKIDASIVEELKTDLVTSVSAYSPEVGQAIQTKGGEMNLQMATHYDSLHNKTILTMGTPIITIEY</sequence>
<dbReference type="Pfam" id="PF08680">
    <property type="entry name" value="DUF1779"/>
    <property type="match status" value="1"/>
</dbReference>
<dbReference type="SUPFAM" id="SSF143842">
    <property type="entry name" value="YwmB-like"/>
    <property type="match status" value="1"/>
</dbReference>
<dbReference type="RefSeq" id="WP_132767873.1">
    <property type="nucleotide sequence ID" value="NZ_SMAB01000005.1"/>
</dbReference>
<keyword evidence="1" id="KW-0812">Transmembrane</keyword>
<evidence type="ECO:0000256" key="1">
    <source>
        <dbReference type="SAM" id="Phobius"/>
    </source>
</evidence>
<comment type="caution">
    <text evidence="2">The sequence shown here is derived from an EMBL/GenBank/DDBJ whole genome shotgun (WGS) entry which is preliminary data.</text>
</comment>
<dbReference type="AlphaFoldDB" id="A0A4R3KIM4"/>
<gene>
    <name evidence="2" type="ORF">EDD72_105130</name>
</gene>
<dbReference type="InterPro" id="IPR036209">
    <property type="entry name" value="YwmB-like_sf"/>
</dbReference>